<dbReference type="EMBL" id="JAPQKT010000001">
    <property type="protein sequence ID" value="KAJ5242386.1"/>
    <property type="molecule type" value="Genomic_DNA"/>
</dbReference>
<sequence length="409" mass="46405">MGISQIRSQIAALDSLIDQYESTGSRHYLVDAQEKAFGLGRALEHPRETIAKLFYSPIILVAVRVAHDMGIFALLSLSTSPVPLTELAALKTTDSFFVERIMRLLVANGFANEATQHEYSPTEITHEMTQKSSIGLSEALLTDFLPCLPKMPEYLKSINYRNQPEKPSSTFQYTYGVKEDGFTWLGQHPDVSARFDGLMEGHRQLHPYWYNWFPVRERILDTHPLVPNEILLVDIGGRGGQELIGFKRKFPEAVGRLVLEDLPVVIDEIRGNPDLKASGIESIGYDFFEDVQPVTDARVYYIKNVLHDWPDDKVVIILENIKPAMKAGYSKLIIEEYILPNRNARLLPCMVDLGLRVFCSGMERTRQQWSDLITSVGLTIQKFWIHDSDRMGIIEVELFSANRGKTGFI</sequence>
<evidence type="ECO:0000313" key="8">
    <source>
        <dbReference type="Proteomes" id="UP001147733"/>
    </source>
</evidence>
<dbReference type="PROSITE" id="PS51683">
    <property type="entry name" value="SAM_OMT_II"/>
    <property type="match status" value="1"/>
</dbReference>
<dbReference type="AlphaFoldDB" id="A0A9W9PDH3"/>
<dbReference type="GO" id="GO:0044550">
    <property type="term" value="P:secondary metabolite biosynthetic process"/>
    <property type="evidence" value="ECO:0007669"/>
    <property type="project" value="UniProtKB-ARBA"/>
</dbReference>
<evidence type="ECO:0000256" key="3">
    <source>
        <dbReference type="ARBA" id="ARBA00022691"/>
    </source>
</evidence>
<dbReference type="GO" id="GO:0032259">
    <property type="term" value="P:methylation"/>
    <property type="evidence" value="ECO:0007669"/>
    <property type="project" value="UniProtKB-KW"/>
</dbReference>
<dbReference type="GeneID" id="81378800"/>
<dbReference type="InterPro" id="IPR012967">
    <property type="entry name" value="COMT_dimerisation"/>
</dbReference>
<dbReference type="SUPFAM" id="SSF46785">
    <property type="entry name" value="Winged helix' DNA-binding domain"/>
    <property type="match status" value="1"/>
</dbReference>
<dbReference type="GO" id="GO:0046983">
    <property type="term" value="F:protein dimerization activity"/>
    <property type="evidence" value="ECO:0007669"/>
    <property type="project" value="InterPro"/>
</dbReference>
<evidence type="ECO:0000256" key="1">
    <source>
        <dbReference type="ARBA" id="ARBA00022603"/>
    </source>
</evidence>
<dbReference type="InterPro" id="IPR036388">
    <property type="entry name" value="WH-like_DNA-bd_sf"/>
</dbReference>
<name>A0A9W9PDH3_PENCI</name>
<dbReference type="PANTHER" id="PTHR43712:SF1">
    <property type="entry name" value="HYPOTHETICAL O-METHYLTRANSFERASE (EUROFUNG)-RELATED"/>
    <property type="match status" value="1"/>
</dbReference>
<evidence type="ECO:0000256" key="2">
    <source>
        <dbReference type="ARBA" id="ARBA00022679"/>
    </source>
</evidence>
<dbReference type="GO" id="GO:0003677">
    <property type="term" value="F:DNA binding"/>
    <property type="evidence" value="ECO:0007669"/>
    <property type="project" value="UniProtKB-KW"/>
</dbReference>
<dbReference type="InterPro" id="IPR036390">
    <property type="entry name" value="WH_DNA-bd_sf"/>
</dbReference>
<keyword evidence="7" id="KW-0238">DNA-binding</keyword>
<dbReference type="InterPro" id="IPR001077">
    <property type="entry name" value="COMT_C"/>
</dbReference>
<evidence type="ECO:0000256" key="4">
    <source>
        <dbReference type="PIRSR" id="PIRSR005739-1"/>
    </source>
</evidence>
<evidence type="ECO:0000259" key="6">
    <source>
        <dbReference type="Pfam" id="PF08100"/>
    </source>
</evidence>
<feature type="domain" description="O-methyltransferase dimerisation" evidence="6">
    <location>
        <begin position="61"/>
        <end position="125"/>
    </location>
</feature>
<proteinExistence type="predicted"/>
<dbReference type="RefSeq" id="XP_056505390.1">
    <property type="nucleotide sequence ID" value="XM_056639633.1"/>
</dbReference>
<feature type="active site" description="Proton acceptor" evidence="4">
    <location>
        <position position="307"/>
    </location>
</feature>
<gene>
    <name evidence="7" type="ORF">N7469_000713</name>
</gene>
<keyword evidence="1" id="KW-0489">Methyltransferase</keyword>
<feature type="domain" description="O-methyltransferase C-terminal" evidence="5">
    <location>
        <begin position="165"/>
        <end position="377"/>
    </location>
</feature>
<comment type="caution">
    <text evidence="7">The sequence shown here is derived from an EMBL/GenBank/DDBJ whole genome shotgun (WGS) entry which is preliminary data.</text>
</comment>
<evidence type="ECO:0000259" key="5">
    <source>
        <dbReference type="Pfam" id="PF00891"/>
    </source>
</evidence>
<dbReference type="Gene3D" id="1.10.10.10">
    <property type="entry name" value="Winged helix-like DNA-binding domain superfamily/Winged helix DNA-binding domain"/>
    <property type="match status" value="1"/>
</dbReference>
<dbReference type="SUPFAM" id="SSF53335">
    <property type="entry name" value="S-adenosyl-L-methionine-dependent methyltransferases"/>
    <property type="match status" value="1"/>
</dbReference>
<keyword evidence="3" id="KW-0949">S-adenosyl-L-methionine</keyword>
<dbReference type="PANTHER" id="PTHR43712">
    <property type="entry name" value="PUTATIVE (AFU_ORTHOLOGUE AFUA_4G14580)-RELATED"/>
    <property type="match status" value="1"/>
</dbReference>
<dbReference type="Pfam" id="PF08100">
    <property type="entry name" value="Dimerisation"/>
    <property type="match status" value="1"/>
</dbReference>
<dbReference type="Proteomes" id="UP001147733">
    <property type="component" value="Unassembled WGS sequence"/>
</dbReference>
<dbReference type="Gene3D" id="3.40.50.150">
    <property type="entry name" value="Vaccinia Virus protein VP39"/>
    <property type="match status" value="1"/>
</dbReference>
<dbReference type="PIRSF" id="PIRSF005739">
    <property type="entry name" value="O-mtase"/>
    <property type="match status" value="1"/>
</dbReference>
<keyword evidence="8" id="KW-1185">Reference proteome</keyword>
<dbReference type="GO" id="GO:0008171">
    <property type="term" value="F:O-methyltransferase activity"/>
    <property type="evidence" value="ECO:0007669"/>
    <property type="project" value="InterPro"/>
</dbReference>
<dbReference type="InterPro" id="IPR016461">
    <property type="entry name" value="COMT-like"/>
</dbReference>
<reference evidence="7" key="1">
    <citation type="submission" date="2022-11" db="EMBL/GenBank/DDBJ databases">
        <authorList>
            <person name="Petersen C."/>
        </authorList>
    </citation>
    <scope>NUCLEOTIDE SEQUENCE</scope>
    <source>
        <strain evidence="7">IBT 23319</strain>
    </source>
</reference>
<accession>A0A9W9PDH3</accession>
<protein>
    <submittedName>
        <fullName evidence="7">Winged helix-turn-helix transcription repressor DNA-binding</fullName>
    </submittedName>
</protein>
<dbReference type="OrthoDB" id="1535081at2759"/>
<organism evidence="7 8">
    <name type="scientific">Penicillium citrinum</name>
    <dbReference type="NCBI Taxonomy" id="5077"/>
    <lineage>
        <taxon>Eukaryota</taxon>
        <taxon>Fungi</taxon>
        <taxon>Dikarya</taxon>
        <taxon>Ascomycota</taxon>
        <taxon>Pezizomycotina</taxon>
        <taxon>Eurotiomycetes</taxon>
        <taxon>Eurotiomycetidae</taxon>
        <taxon>Eurotiales</taxon>
        <taxon>Aspergillaceae</taxon>
        <taxon>Penicillium</taxon>
    </lineage>
</organism>
<reference evidence="7" key="2">
    <citation type="journal article" date="2023" name="IMA Fungus">
        <title>Comparative genomic study of the Penicillium genus elucidates a diverse pangenome and 15 lateral gene transfer events.</title>
        <authorList>
            <person name="Petersen C."/>
            <person name="Sorensen T."/>
            <person name="Nielsen M.R."/>
            <person name="Sondergaard T.E."/>
            <person name="Sorensen J.L."/>
            <person name="Fitzpatrick D.A."/>
            <person name="Frisvad J.C."/>
            <person name="Nielsen K.L."/>
        </authorList>
    </citation>
    <scope>NUCLEOTIDE SEQUENCE</scope>
    <source>
        <strain evidence="7">IBT 23319</strain>
    </source>
</reference>
<evidence type="ECO:0000313" key="7">
    <source>
        <dbReference type="EMBL" id="KAJ5242386.1"/>
    </source>
</evidence>
<keyword evidence="2" id="KW-0808">Transferase</keyword>
<dbReference type="Pfam" id="PF00891">
    <property type="entry name" value="Methyltransf_2"/>
    <property type="match status" value="1"/>
</dbReference>
<dbReference type="InterPro" id="IPR029063">
    <property type="entry name" value="SAM-dependent_MTases_sf"/>
</dbReference>